<evidence type="ECO:0000313" key="1">
    <source>
        <dbReference type="EMBL" id="KAG7173768.1"/>
    </source>
</evidence>
<dbReference type="PANTHER" id="PTHR33198">
    <property type="entry name" value="ANK_REP_REGION DOMAIN-CONTAINING PROTEIN-RELATED"/>
    <property type="match status" value="1"/>
</dbReference>
<protein>
    <submittedName>
        <fullName evidence="1">Uncharacterized protein</fullName>
    </submittedName>
</protein>
<comment type="caution">
    <text evidence="1">The sequence shown here is derived from an EMBL/GenBank/DDBJ whole genome shotgun (WGS) entry which is preliminary data.</text>
</comment>
<reference evidence="1" key="1">
    <citation type="journal article" date="2021" name="Sci. Adv.">
        <title>The American lobster genome reveals insights on longevity, neural, and immune adaptations.</title>
        <authorList>
            <person name="Polinski J.M."/>
            <person name="Zimin A.V."/>
            <person name="Clark K.F."/>
            <person name="Kohn A.B."/>
            <person name="Sadowski N."/>
            <person name="Timp W."/>
            <person name="Ptitsyn A."/>
            <person name="Khanna P."/>
            <person name="Romanova D.Y."/>
            <person name="Williams P."/>
            <person name="Greenwood S.J."/>
            <person name="Moroz L.L."/>
            <person name="Walt D.R."/>
            <person name="Bodnar A.G."/>
        </authorList>
    </citation>
    <scope>NUCLEOTIDE SEQUENCE</scope>
    <source>
        <strain evidence="1">GMGI-L3</strain>
    </source>
</reference>
<dbReference type="AlphaFoldDB" id="A0A8J5N6Y7"/>
<evidence type="ECO:0000313" key="2">
    <source>
        <dbReference type="Proteomes" id="UP000747542"/>
    </source>
</evidence>
<dbReference type="Proteomes" id="UP000747542">
    <property type="component" value="Unassembled WGS sequence"/>
</dbReference>
<gene>
    <name evidence="1" type="ORF">Hamer_G018915</name>
</gene>
<accession>A0A8J5N6Y7</accession>
<sequence>MEAYLRGQRNIIVDRRDFYLRVQEPGETFDDFLCAVKEIANFCDFCESCIDNSLRDQIVVGTRNEEAMKRMLEEKDLKLQSAINVCRASKNANVSSTVIRGSAIHTLAKCLGTSKTGVPV</sequence>
<organism evidence="1 2">
    <name type="scientific">Homarus americanus</name>
    <name type="common">American lobster</name>
    <dbReference type="NCBI Taxonomy" id="6706"/>
    <lineage>
        <taxon>Eukaryota</taxon>
        <taxon>Metazoa</taxon>
        <taxon>Ecdysozoa</taxon>
        <taxon>Arthropoda</taxon>
        <taxon>Crustacea</taxon>
        <taxon>Multicrustacea</taxon>
        <taxon>Malacostraca</taxon>
        <taxon>Eumalacostraca</taxon>
        <taxon>Eucarida</taxon>
        <taxon>Decapoda</taxon>
        <taxon>Pleocyemata</taxon>
        <taxon>Astacidea</taxon>
        <taxon>Nephropoidea</taxon>
        <taxon>Nephropidae</taxon>
        <taxon>Homarus</taxon>
    </lineage>
</organism>
<proteinExistence type="predicted"/>
<name>A0A8J5N6Y7_HOMAM</name>
<keyword evidence="2" id="KW-1185">Reference proteome</keyword>
<dbReference type="EMBL" id="JAHLQT010009009">
    <property type="protein sequence ID" value="KAG7173768.1"/>
    <property type="molecule type" value="Genomic_DNA"/>
</dbReference>